<feature type="compositionally biased region" description="Basic and acidic residues" evidence="1">
    <location>
        <begin position="643"/>
        <end position="653"/>
    </location>
</feature>
<evidence type="ECO:0000313" key="2">
    <source>
        <dbReference type="EMBL" id="TMW57546.1"/>
    </source>
</evidence>
<feature type="region of interest" description="Disordered" evidence="1">
    <location>
        <begin position="63"/>
        <end position="87"/>
    </location>
</feature>
<feature type="compositionally biased region" description="Acidic residues" evidence="1">
    <location>
        <begin position="68"/>
        <end position="79"/>
    </location>
</feature>
<keyword evidence="3" id="KW-1185">Reference proteome</keyword>
<dbReference type="EMBL" id="SPLM01000144">
    <property type="protein sequence ID" value="TMW57546.1"/>
    <property type="molecule type" value="Genomic_DNA"/>
</dbReference>
<feature type="region of interest" description="Disordered" evidence="1">
    <location>
        <begin position="630"/>
        <end position="653"/>
    </location>
</feature>
<name>A0A8K1C6K5_PYTOL</name>
<comment type="caution">
    <text evidence="2">The sequence shown here is derived from an EMBL/GenBank/DDBJ whole genome shotgun (WGS) entry which is preliminary data.</text>
</comment>
<reference evidence="2" key="1">
    <citation type="submission" date="2019-03" db="EMBL/GenBank/DDBJ databases">
        <title>Long read genome sequence of the mycoparasitic Pythium oligandrum ATCC 38472 isolated from sugarbeet rhizosphere.</title>
        <authorList>
            <person name="Gaulin E."/>
        </authorList>
    </citation>
    <scope>NUCLEOTIDE SEQUENCE</scope>
    <source>
        <strain evidence="2">ATCC 38472_TT</strain>
    </source>
</reference>
<protein>
    <recommendedName>
        <fullName evidence="4">Helicase-associated domain-containing protein</fullName>
    </recommendedName>
</protein>
<organism evidence="2 3">
    <name type="scientific">Pythium oligandrum</name>
    <name type="common">Mycoparasitic fungus</name>
    <dbReference type="NCBI Taxonomy" id="41045"/>
    <lineage>
        <taxon>Eukaryota</taxon>
        <taxon>Sar</taxon>
        <taxon>Stramenopiles</taxon>
        <taxon>Oomycota</taxon>
        <taxon>Peronosporomycetes</taxon>
        <taxon>Pythiales</taxon>
        <taxon>Pythiaceae</taxon>
        <taxon>Pythium</taxon>
    </lineage>
</organism>
<evidence type="ECO:0000313" key="3">
    <source>
        <dbReference type="Proteomes" id="UP000794436"/>
    </source>
</evidence>
<dbReference type="OrthoDB" id="66498at2759"/>
<gene>
    <name evidence="2" type="ORF">Poli38472_003471</name>
</gene>
<evidence type="ECO:0000256" key="1">
    <source>
        <dbReference type="SAM" id="MobiDB-lite"/>
    </source>
</evidence>
<dbReference type="PANTHER" id="PTHR37066:SF1">
    <property type="entry name" value="LNS2_PITP DOMAIN-CONTAINING PROTEIN"/>
    <property type="match status" value="1"/>
</dbReference>
<dbReference type="Proteomes" id="UP000794436">
    <property type="component" value="Unassembled WGS sequence"/>
</dbReference>
<dbReference type="PANTHER" id="PTHR37066">
    <property type="entry name" value="HELICASE-ASSOCIATED"/>
    <property type="match status" value="1"/>
</dbReference>
<evidence type="ECO:0008006" key="4">
    <source>
        <dbReference type="Google" id="ProtNLM"/>
    </source>
</evidence>
<proteinExistence type="predicted"/>
<sequence length="744" mass="85732">MLARRGHRAVARALATARRTQTPGTQRRLLLQTTSKAVVAFPGNDALWKMSSSMCGGRWFSTTTDDSSSSEDADEEDCDDNTKPVEYKPKNERDELFLRALRLYYEKEGHFFVPTDFVIPAAGEEGCGEWPEELWSVPLGLRVRNFSRGISNAYKRAMLKIIGFPYDDWKTYVWEEHLLPALKVFAELEGHTFVRFPFVVPKGDVRYPKNTWGFKLGFSVALLRQQRDTLTEDQIRTLIDMDFLWTENQYKLKMLLLPGLRRFNEIFGHSEVPPKFFIGEDEDERVWDKSLHGTKLGYLYTSWKNGLIDPDSSSGSREELHELGAFDEDRPNRVWNEIVMPALTVFPQVYGHTDLPEDFTVPHGDARWPEQAWGYELGYVVRCTLSKNVFTDQVNQSKSELRSLGYRWNVLFGRLVRQLLPALRCYKEIYGHCDVPATFVTPANDDQWPPESLKYHLGRQLQLIRKNGRTAPDVQDALEELDTLGFKFDVVESEFLEKVLPSLHAFNEKFGHCDVPRGFVVPQDESWPQRAWGLKLGTAANAIRNRKQYRKQIDEFRNELQDLGFSWTIPQSTAAVERDVVQPCLTVFKEIYGTDDVPTDFAVPVNDTRWPVEASGFKLGKWLQANERRRRSAADAGMAGQRDASRHGRRETQTLEPHQEAYWNEVVMASFKAYAQEHGSCENMPDNFAVPSEAPYPQVAWGLNLGLRLRYIKQHDRYAAEVDKYREELEQLGIVVESNEKEEE</sequence>
<dbReference type="AlphaFoldDB" id="A0A8K1C6K5"/>
<accession>A0A8K1C6K5</accession>